<comment type="caution">
    <text evidence="1">The sequence shown here is derived from an EMBL/GenBank/DDBJ whole genome shotgun (WGS) entry which is preliminary data.</text>
</comment>
<dbReference type="EMBL" id="JAAGNZ010000003">
    <property type="protein sequence ID" value="NEU70155.1"/>
    <property type="molecule type" value="Genomic_DNA"/>
</dbReference>
<protein>
    <submittedName>
        <fullName evidence="1">Uncharacterized protein</fullName>
    </submittedName>
</protein>
<gene>
    <name evidence="1" type="ORF">GK091_24980</name>
</gene>
<dbReference type="AlphaFoldDB" id="A0A6M0IRP1"/>
<accession>A0A6M0IRP1</accession>
<name>A0A6M0IRP1_9BACT</name>
<evidence type="ECO:0000313" key="2">
    <source>
        <dbReference type="Proteomes" id="UP000477386"/>
    </source>
</evidence>
<keyword evidence="2" id="KW-1185">Reference proteome</keyword>
<dbReference type="RefSeq" id="WP_164043386.1">
    <property type="nucleotide sequence ID" value="NZ_JAAGNZ010000003.1"/>
</dbReference>
<dbReference type="Proteomes" id="UP000477386">
    <property type="component" value="Unassembled WGS sequence"/>
</dbReference>
<evidence type="ECO:0000313" key="1">
    <source>
        <dbReference type="EMBL" id="NEU70155.1"/>
    </source>
</evidence>
<organism evidence="1 2">
    <name type="scientific">Spirosoma agri</name>
    <dbReference type="NCBI Taxonomy" id="1987381"/>
    <lineage>
        <taxon>Bacteria</taxon>
        <taxon>Pseudomonadati</taxon>
        <taxon>Bacteroidota</taxon>
        <taxon>Cytophagia</taxon>
        <taxon>Cytophagales</taxon>
        <taxon>Cytophagaceae</taxon>
        <taxon>Spirosoma</taxon>
    </lineage>
</organism>
<proteinExistence type="predicted"/>
<sequence length="233" mass="26000">MTIKKLVESITQEVKALQGDHTKDKRYESSYTYPDEIAARQGFAEARQKLLAVNTWSDLPGLTATFTVHDPQGKPITNAPLVVGNYIRIDLPGPLPHNWVRVVKLDEADESAEFTVVPSEKPQSQGVEEGAPVEHFFTDEASSTFRVERVGTTLLAAEIGRNERVNNDEATAGQRSVVNTLMAAGGWAMFQETQWKKLMDYLVQPYRIDSLKPVITHYSLKASSQAKSWILLL</sequence>
<reference evidence="1 2" key="1">
    <citation type="submission" date="2020-02" db="EMBL/GenBank/DDBJ databases">
        <title>Draft genome sequence of two Spirosoma agri KCTC 52727 and Spirosoma terrae KCTC 52035.</title>
        <authorList>
            <person name="Rojas J."/>
            <person name="Ambika Manirajan B."/>
            <person name="Ratering S."/>
            <person name="Suarez C."/>
            <person name="Schnell S."/>
        </authorList>
    </citation>
    <scope>NUCLEOTIDE SEQUENCE [LARGE SCALE GENOMIC DNA]</scope>
    <source>
        <strain evidence="1 2">KCTC 52727</strain>
    </source>
</reference>